<gene>
    <name evidence="2" type="ORF">ABUK86_15550</name>
</gene>
<keyword evidence="3" id="KW-1185">Reference proteome</keyword>
<dbReference type="Proteomes" id="UP001432401">
    <property type="component" value="Unassembled WGS sequence"/>
</dbReference>
<dbReference type="EMBL" id="JBEQNB010000008">
    <property type="protein sequence ID" value="MES0835192.1"/>
    <property type="molecule type" value="Genomic_DNA"/>
</dbReference>
<protein>
    <recommendedName>
        <fullName evidence="1">TPR repeat domain-containing protein</fullName>
    </recommendedName>
</protein>
<comment type="caution">
    <text evidence="2">The sequence shown here is derived from an EMBL/GenBank/DDBJ whole genome shotgun (WGS) entry which is preliminary data.</text>
</comment>
<name>A0ABV1ZVR0_9ACTN</name>
<dbReference type="Pfam" id="PF23275">
    <property type="entry name" value="TPR_23"/>
    <property type="match status" value="1"/>
</dbReference>
<sequence length="795" mass="85919">MSALSYTECEIDRGVVASARSTFEELHATISGRSGEYNTITQPVKGEFSDQIGQGLSDAAEANHSAWSSSMMACIHAYGVLDKISTDVQWYEDRIEEIKGNLSTALGNNAEPDNLNIVQQIVDSHNLEAERAWRDLETRCDETEERLRGGPTPENIRALAEGGHLGEDGLVGFYTTNDLNYFYVDEDNAEEIASHIRDAVLSGDRASIEKLEENPEFLALIGNVVARGQTAQQNGDQLMDGEIEFLETLFGDLSAVDSDDPGFLAFMDQVNSSEHISDSLRGDISRNLANSMLVLSDENIGGGMDRLPQDVVDVLDVPDFPDVNTLHHDSELPGFMDAYSDWGKPFTTLSNFLDSAGPGMQGGTEFSTTLMGTVAATLDVPYFAAGEPGDEHFQNVIDVASRNDEANYIILTGEDFEGNEFQHHESHGDLTPEKILETFYTHNWPDDGAAVSGITDWIGQSRGVDVGGVTDEIRGTALASLMGMLDDEDFRNGIFGTGHSVEDEEGLTWMDVSAGHLNGELAEGFGDIFLAYMDEFAETDGVGEEGGVTTGWNSDLGTVELSPESRLAFTQIIAGDPDAAARIYEAVLVNTGETMAEYASNTGERSHIPTVLAGSLQGLVEEALANESITRGLQHGEAADYQNKVNGAAIDLIGGAAGDAQVPGIVVEIAKFAAKEALEIPRHEAEQNVETLGDWATNERMQGFAISALAHGDPELMDRLAELGIAQEDPNGDLYVPVDHSEWDVQTSAGVLATEFDRVDELEWTDSEGTTANAVHNFLNSFGDNGSKWEDVSIR</sequence>
<feature type="domain" description="TPR repeat" evidence="1">
    <location>
        <begin position="231"/>
        <end position="457"/>
    </location>
</feature>
<dbReference type="RefSeq" id="WP_352984206.1">
    <property type="nucleotide sequence ID" value="NZ_JBEQNA010000003.1"/>
</dbReference>
<accession>A0ABV1ZVR0</accession>
<evidence type="ECO:0000259" key="1">
    <source>
        <dbReference type="Pfam" id="PF23275"/>
    </source>
</evidence>
<evidence type="ECO:0000313" key="2">
    <source>
        <dbReference type="EMBL" id="MES0835192.1"/>
    </source>
</evidence>
<dbReference type="InterPro" id="IPR057037">
    <property type="entry name" value="TPR_rep_actino"/>
</dbReference>
<reference evidence="2 3" key="1">
    <citation type="submission" date="2024-06" db="EMBL/GenBank/DDBJ databases">
        <authorList>
            <person name="Bataeva Y.V."/>
            <person name="Grigorian L.N."/>
            <person name="Solomentsev V.I."/>
        </authorList>
    </citation>
    <scope>NUCLEOTIDE SEQUENCE [LARGE SCALE GENOMIC DNA]</scope>
    <source>
        <strain evidence="3">SCPM-O-B-12605 (RCAM04882)</strain>
    </source>
</reference>
<proteinExistence type="predicted"/>
<evidence type="ECO:0000313" key="3">
    <source>
        <dbReference type="Proteomes" id="UP001432401"/>
    </source>
</evidence>
<organism evidence="2 3">
    <name type="scientific">Nocardiopsis tropica</name>
    <dbReference type="NCBI Taxonomy" id="109330"/>
    <lineage>
        <taxon>Bacteria</taxon>
        <taxon>Bacillati</taxon>
        <taxon>Actinomycetota</taxon>
        <taxon>Actinomycetes</taxon>
        <taxon>Streptosporangiales</taxon>
        <taxon>Nocardiopsidaceae</taxon>
        <taxon>Nocardiopsis</taxon>
    </lineage>
</organism>